<accession>A0A1F5YDJ3</accession>
<proteinExistence type="predicted"/>
<name>A0A1F5YDJ3_9BACT</name>
<gene>
    <name evidence="1" type="ORF">A2Z86_03260</name>
</gene>
<evidence type="ECO:0000313" key="1">
    <source>
        <dbReference type="EMBL" id="OGF98258.1"/>
    </source>
</evidence>
<organism evidence="1 2">
    <name type="scientific">Candidatus Glassbacteria bacterium GWA2_58_10</name>
    <dbReference type="NCBI Taxonomy" id="1817865"/>
    <lineage>
        <taxon>Bacteria</taxon>
        <taxon>Candidatus Glassiibacteriota</taxon>
    </lineage>
</organism>
<dbReference type="AlphaFoldDB" id="A0A1F5YDJ3"/>
<reference evidence="1 2" key="1">
    <citation type="journal article" date="2016" name="Nat. Commun.">
        <title>Thousands of microbial genomes shed light on interconnected biogeochemical processes in an aquifer system.</title>
        <authorList>
            <person name="Anantharaman K."/>
            <person name="Brown C.T."/>
            <person name="Hug L.A."/>
            <person name="Sharon I."/>
            <person name="Castelle C.J."/>
            <person name="Probst A.J."/>
            <person name="Thomas B.C."/>
            <person name="Singh A."/>
            <person name="Wilkins M.J."/>
            <person name="Karaoz U."/>
            <person name="Brodie E.L."/>
            <person name="Williams K.H."/>
            <person name="Hubbard S.S."/>
            <person name="Banfield J.F."/>
        </authorList>
    </citation>
    <scope>NUCLEOTIDE SEQUENCE [LARGE SCALE GENOMIC DNA]</scope>
</reference>
<evidence type="ECO:0000313" key="2">
    <source>
        <dbReference type="Proteomes" id="UP000176992"/>
    </source>
</evidence>
<sequence>MLNRFTKLCRHKNLDFLGKQLVPGEESFLALFNCRDCHSTISLAMRQPLSRRAGKQEPALRK</sequence>
<dbReference type="EMBL" id="MFIV01000141">
    <property type="protein sequence ID" value="OGF98258.1"/>
    <property type="molecule type" value="Genomic_DNA"/>
</dbReference>
<protein>
    <submittedName>
        <fullName evidence="1">Uncharacterized protein</fullName>
    </submittedName>
</protein>
<dbReference type="Proteomes" id="UP000176992">
    <property type="component" value="Unassembled WGS sequence"/>
</dbReference>
<comment type="caution">
    <text evidence="1">The sequence shown here is derived from an EMBL/GenBank/DDBJ whole genome shotgun (WGS) entry which is preliminary data.</text>
</comment>